<dbReference type="GO" id="GO:0000209">
    <property type="term" value="P:protein polyubiquitination"/>
    <property type="evidence" value="ECO:0007669"/>
    <property type="project" value="TreeGrafter"/>
</dbReference>
<feature type="repeat" description="WD" evidence="5">
    <location>
        <begin position="521"/>
        <end position="557"/>
    </location>
</feature>
<dbReference type="PRINTS" id="PR00320">
    <property type="entry name" value="GPROTEINBRPT"/>
</dbReference>
<evidence type="ECO:0000256" key="5">
    <source>
        <dbReference type="PROSITE-ProRule" id="PRU00221"/>
    </source>
</evidence>
<dbReference type="GO" id="GO:0031464">
    <property type="term" value="C:Cul4A-RING E3 ubiquitin ligase complex"/>
    <property type="evidence" value="ECO:0007669"/>
    <property type="project" value="TreeGrafter"/>
</dbReference>
<dbReference type="PROSITE" id="PS50294">
    <property type="entry name" value="WD_REPEATS_REGION"/>
    <property type="match status" value="5"/>
</dbReference>
<feature type="compositionally biased region" description="Basic and acidic residues" evidence="6">
    <location>
        <begin position="43"/>
        <end position="52"/>
    </location>
</feature>
<dbReference type="InterPro" id="IPR019775">
    <property type="entry name" value="WD40_repeat_CS"/>
</dbReference>
<evidence type="ECO:0000256" key="6">
    <source>
        <dbReference type="SAM" id="MobiDB-lite"/>
    </source>
</evidence>
<organism evidence="7 8">
    <name type="scientific">Chara braunii</name>
    <name type="common">Braun's stonewort</name>
    <dbReference type="NCBI Taxonomy" id="69332"/>
    <lineage>
        <taxon>Eukaryota</taxon>
        <taxon>Viridiplantae</taxon>
        <taxon>Streptophyta</taxon>
        <taxon>Charophyceae</taxon>
        <taxon>Charales</taxon>
        <taxon>Characeae</taxon>
        <taxon>Chara</taxon>
    </lineage>
</organism>
<feature type="repeat" description="WD" evidence="5">
    <location>
        <begin position="859"/>
        <end position="900"/>
    </location>
</feature>
<evidence type="ECO:0000256" key="4">
    <source>
        <dbReference type="ARBA" id="ARBA00023204"/>
    </source>
</evidence>
<evidence type="ECO:0000313" key="8">
    <source>
        <dbReference type="Proteomes" id="UP000265515"/>
    </source>
</evidence>
<protein>
    <submittedName>
        <fullName evidence="7">Uncharacterized protein</fullName>
    </submittedName>
</protein>
<comment type="caution">
    <text evidence="7">The sequence shown here is derived from an EMBL/GenBank/DDBJ whole genome shotgun (WGS) entry which is preliminary data.</text>
</comment>
<evidence type="ECO:0000313" key="7">
    <source>
        <dbReference type="EMBL" id="GBG70045.1"/>
    </source>
</evidence>
<sequence>MCEADRAQKEAKIKKKAEKKEAERRAREEKEAKERKARKKAEKARAEKERIATMRKDMDIHVKSTVKAAMQAACSDFREVLEAAKLHETKTEKQRVTYASEGEGFSEYKFVSSETEEIRERTKGLIIHEKRKRGPESTFEDSPLIELPTKQTPRKTPKRGVHKMEKLTPRVTRSTAKTKVRLSPATKEKLASALKRKIPVACGLIGRYKFRDAIISQLKIMDAITLQNLCNDEGIPYNGKIDAIFDLAEHRTYIAYGTEEEEGNEAEEKQEEEEGYVCFHLSTICNDQPLLRNAKNVPIQEVSNRIVSLQQEVELGFCKWANGRGKPVSVKRKELERCFAPRNGDGAKLLTMGEALQLKRDLEGLVCTHLDRNPGETLVLCLKVYFDAMMSTSVMNHGYIVVKDTEEQVLREMRDDMDAMGLKRMVRWDVKGQLRTAYVLPKQKDFAQPEGGGLVLLLRSGDVAFLPVANFERPLKKPRDHHSATLTSNTHTPLVSQVNLRSPIRSNRIKEISLAANKEVVSPHRSGVNSLQVDPAEGRFLLSGASDGTIAIFDMQTPSRHEGLTAKHEAILVTDRKNPQGHRFSVTSVCWYPVDTGLFVTASFDKHVKVWDSNAMSVEMDFKMSGKVYSIGMSAMTQSHCLIATGSEEPLVRLCDIASGSFTHTLEGHRDSVWAVQWSVSNEWVLLSGGCDGQIRCWDIRRAGCFMQLDQHRTLQGRRSGAKRARGSSDKLPSRLDGACRAAGSAIGPSVYSSSTAVGGGGRSGACGNTAAARVSNEVGRRFPSPAPPPPLQRSRHPPPLQQQQLAGNWSAGVGGRSVEAELQKRKMMASQIKSGHVGGGGKETVALCEGVGSSARRHVAHDAAITGLAPTADGLHLVSSGLDSRVRLWDLATGCNTLVNYAGTRSHSSMPTQIAVSPDSAFIYRPSGNAIQVFEMLTGKQHTVLHGHFDKVSCCTFHPAEQELYTGSADRQILVWGPPTKEVSDDDDPKGRGSSEQNEVTRREVEDEDAWSD</sequence>
<dbReference type="Pfam" id="PF00400">
    <property type="entry name" value="WD40"/>
    <property type="match status" value="5"/>
</dbReference>
<feature type="region of interest" description="Disordered" evidence="6">
    <location>
        <begin position="778"/>
        <end position="803"/>
    </location>
</feature>
<evidence type="ECO:0000256" key="1">
    <source>
        <dbReference type="ARBA" id="ARBA00022574"/>
    </source>
</evidence>
<dbReference type="GO" id="GO:0043161">
    <property type="term" value="P:proteasome-mediated ubiquitin-dependent protein catabolic process"/>
    <property type="evidence" value="ECO:0007669"/>
    <property type="project" value="TreeGrafter"/>
</dbReference>
<dbReference type="InterPro" id="IPR015943">
    <property type="entry name" value="WD40/YVTN_repeat-like_dom_sf"/>
</dbReference>
<feature type="compositionally biased region" description="Basic and acidic residues" evidence="6">
    <location>
        <begin position="18"/>
        <end position="34"/>
    </location>
</feature>
<feature type="compositionally biased region" description="Basic and acidic residues" evidence="6">
    <location>
        <begin position="990"/>
        <end position="1006"/>
    </location>
</feature>
<dbReference type="GO" id="GO:0000109">
    <property type="term" value="C:nucleotide-excision repair complex"/>
    <property type="evidence" value="ECO:0007669"/>
    <property type="project" value="TreeGrafter"/>
</dbReference>
<keyword evidence="1 5" id="KW-0853">WD repeat</keyword>
<keyword evidence="8" id="KW-1185">Reference proteome</keyword>
<keyword evidence="2" id="KW-0677">Repeat</keyword>
<feature type="repeat" description="WD" evidence="5">
    <location>
        <begin position="946"/>
        <end position="977"/>
    </location>
</feature>
<feature type="repeat" description="WD" evidence="5">
    <location>
        <begin position="579"/>
        <end position="612"/>
    </location>
</feature>
<dbReference type="InterPro" id="IPR001680">
    <property type="entry name" value="WD40_rpt"/>
</dbReference>
<dbReference type="SUPFAM" id="SSF50978">
    <property type="entry name" value="WD40 repeat-like"/>
    <property type="match status" value="1"/>
</dbReference>
<dbReference type="Proteomes" id="UP000265515">
    <property type="component" value="Unassembled WGS sequence"/>
</dbReference>
<name>A0A388KJ06_CHABU</name>
<dbReference type="EMBL" id="BFEA01000124">
    <property type="protein sequence ID" value="GBG70045.1"/>
    <property type="molecule type" value="Genomic_DNA"/>
</dbReference>
<feature type="compositionally biased region" description="Basic and acidic residues" evidence="6">
    <location>
        <begin position="1"/>
        <end position="11"/>
    </location>
</feature>
<feature type="repeat" description="WD" evidence="5">
    <location>
        <begin position="666"/>
        <end position="708"/>
    </location>
</feature>
<dbReference type="PROSITE" id="PS50082">
    <property type="entry name" value="WD_REPEATS_2"/>
    <property type="match status" value="5"/>
</dbReference>
<evidence type="ECO:0000256" key="2">
    <source>
        <dbReference type="ARBA" id="ARBA00022737"/>
    </source>
</evidence>
<dbReference type="Gramene" id="GBG70045">
    <property type="protein sequence ID" value="GBG70045"/>
    <property type="gene ID" value="CBR_g4873"/>
</dbReference>
<keyword evidence="3" id="KW-0227">DNA damage</keyword>
<keyword evidence="4" id="KW-0234">DNA repair</keyword>
<dbReference type="PANTHER" id="PTHR46202:SF1">
    <property type="entry name" value="DNA EXCISION REPAIR PROTEIN ERCC-8"/>
    <property type="match status" value="1"/>
</dbReference>
<feature type="region of interest" description="Disordered" evidence="6">
    <location>
        <begin position="1"/>
        <end position="52"/>
    </location>
</feature>
<proteinExistence type="predicted"/>
<accession>A0A388KJ06</accession>
<dbReference type="PANTHER" id="PTHR46202">
    <property type="entry name" value="DNA EXCISION REPAIR PROTEIN ERCC-8"/>
    <property type="match status" value="1"/>
</dbReference>
<dbReference type="STRING" id="69332.A0A388KJ06"/>
<dbReference type="AlphaFoldDB" id="A0A388KJ06"/>
<dbReference type="SMART" id="SM00320">
    <property type="entry name" value="WD40"/>
    <property type="match status" value="5"/>
</dbReference>
<gene>
    <name evidence="7" type="ORF">CBR_g4873</name>
</gene>
<reference evidence="7 8" key="1">
    <citation type="journal article" date="2018" name="Cell">
        <title>The Chara Genome: Secondary Complexity and Implications for Plant Terrestrialization.</title>
        <authorList>
            <person name="Nishiyama T."/>
            <person name="Sakayama H."/>
            <person name="Vries J.D."/>
            <person name="Buschmann H."/>
            <person name="Saint-Marcoux D."/>
            <person name="Ullrich K.K."/>
            <person name="Haas F.B."/>
            <person name="Vanderstraeten L."/>
            <person name="Becker D."/>
            <person name="Lang D."/>
            <person name="Vosolsobe S."/>
            <person name="Rombauts S."/>
            <person name="Wilhelmsson P.K.I."/>
            <person name="Janitza P."/>
            <person name="Kern R."/>
            <person name="Heyl A."/>
            <person name="Rumpler F."/>
            <person name="Villalobos L.I.A.C."/>
            <person name="Clay J.M."/>
            <person name="Skokan R."/>
            <person name="Toyoda A."/>
            <person name="Suzuki Y."/>
            <person name="Kagoshima H."/>
            <person name="Schijlen E."/>
            <person name="Tajeshwar N."/>
            <person name="Catarino B."/>
            <person name="Hetherington A.J."/>
            <person name="Saltykova A."/>
            <person name="Bonnot C."/>
            <person name="Breuninger H."/>
            <person name="Symeonidi A."/>
            <person name="Radhakrishnan G.V."/>
            <person name="Van Nieuwerburgh F."/>
            <person name="Deforce D."/>
            <person name="Chang C."/>
            <person name="Karol K.G."/>
            <person name="Hedrich R."/>
            <person name="Ulvskov P."/>
            <person name="Glockner G."/>
            <person name="Delwiche C.F."/>
            <person name="Petrasek J."/>
            <person name="Van de Peer Y."/>
            <person name="Friml J."/>
            <person name="Beilby M."/>
            <person name="Dolan L."/>
            <person name="Kohara Y."/>
            <person name="Sugano S."/>
            <person name="Fujiyama A."/>
            <person name="Delaux P.-M."/>
            <person name="Quint M."/>
            <person name="TheiBen G."/>
            <person name="Hagemann M."/>
            <person name="Harholt J."/>
            <person name="Dunand C."/>
            <person name="Zachgo S."/>
            <person name="Langdale J."/>
            <person name="Maumus F."/>
            <person name="Straeten D.V.D."/>
            <person name="Gould S.B."/>
            <person name="Rensing S.A."/>
        </authorList>
    </citation>
    <scope>NUCLEOTIDE SEQUENCE [LARGE SCALE GENOMIC DNA]</scope>
    <source>
        <strain evidence="7 8">S276</strain>
    </source>
</reference>
<feature type="region of interest" description="Disordered" evidence="6">
    <location>
        <begin position="978"/>
        <end position="1014"/>
    </location>
</feature>
<dbReference type="InterPro" id="IPR036322">
    <property type="entry name" value="WD40_repeat_dom_sf"/>
</dbReference>
<evidence type="ECO:0000256" key="3">
    <source>
        <dbReference type="ARBA" id="ARBA00022763"/>
    </source>
</evidence>
<dbReference type="GO" id="GO:0006283">
    <property type="term" value="P:transcription-coupled nucleotide-excision repair"/>
    <property type="evidence" value="ECO:0007669"/>
    <property type="project" value="InterPro"/>
</dbReference>
<dbReference type="InterPro" id="IPR020472">
    <property type="entry name" value="WD40_PAC1"/>
</dbReference>
<dbReference type="InterPro" id="IPR042238">
    <property type="entry name" value="Rad28/ERCC8/Ckn1/ATCSA-1"/>
</dbReference>
<dbReference type="PROSITE" id="PS00678">
    <property type="entry name" value="WD_REPEATS_1"/>
    <property type="match status" value="1"/>
</dbReference>
<dbReference type="OrthoDB" id="361494at2759"/>
<dbReference type="Gene3D" id="2.130.10.10">
    <property type="entry name" value="YVTN repeat-like/Quinoprotein amine dehydrogenase"/>
    <property type="match status" value="2"/>
</dbReference>